<keyword evidence="2" id="KW-0812">Transmembrane</keyword>
<gene>
    <name evidence="3" type="ORF">AYI68_g1110</name>
</gene>
<keyword evidence="4" id="KW-1185">Reference proteome</keyword>
<dbReference type="Proteomes" id="UP000187455">
    <property type="component" value="Unassembled WGS sequence"/>
</dbReference>
<dbReference type="Pfam" id="PF14937">
    <property type="entry name" value="DUF4500"/>
    <property type="match status" value="1"/>
</dbReference>
<feature type="compositionally biased region" description="Low complexity" evidence="1">
    <location>
        <begin position="12"/>
        <end position="35"/>
    </location>
</feature>
<comment type="caution">
    <text evidence="3">The sequence shown here is derived from an EMBL/GenBank/DDBJ whole genome shotgun (WGS) entry which is preliminary data.</text>
</comment>
<dbReference type="InterPro" id="IPR026686">
    <property type="entry name" value="UPF0708"/>
</dbReference>
<dbReference type="OrthoDB" id="1880105at2759"/>
<proteinExistence type="predicted"/>
<organism evidence="3 4">
    <name type="scientific">Smittium mucronatum</name>
    <dbReference type="NCBI Taxonomy" id="133383"/>
    <lineage>
        <taxon>Eukaryota</taxon>
        <taxon>Fungi</taxon>
        <taxon>Fungi incertae sedis</taxon>
        <taxon>Zoopagomycota</taxon>
        <taxon>Kickxellomycotina</taxon>
        <taxon>Harpellomycetes</taxon>
        <taxon>Harpellales</taxon>
        <taxon>Legeriomycetaceae</taxon>
        <taxon>Smittium</taxon>
    </lineage>
</organism>
<keyword evidence="2" id="KW-0472">Membrane</keyword>
<name>A0A1R0H6K4_9FUNG</name>
<evidence type="ECO:0000313" key="3">
    <source>
        <dbReference type="EMBL" id="OLY84718.1"/>
    </source>
</evidence>
<evidence type="ECO:0000256" key="2">
    <source>
        <dbReference type="SAM" id="Phobius"/>
    </source>
</evidence>
<evidence type="ECO:0000256" key="1">
    <source>
        <dbReference type="SAM" id="MobiDB-lite"/>
    </source>
</evidence>
<keyword evidence="2" id="KW-1133">Transmembrane helix</keyword>
<sequence length="137" mass="14914">MDTGTETKGVRPTATTTTTTTTSTGHPTTSNTSPSIQNTGKGGNATISHTPNAQDPPRVRGTALFKVLNPELYFSPKRAVYVPGTLLFLSIVGYFAYDKYFNDQTPSSSPEPASLQPRQLTYLEKLELIKNEESNRS</sequence>
<dbReference type="EMBL" id="LSSL01000384">
    <property type="protein sequence ID" value="OLY84718.1"/>
    <property type="molecule type" value="Genomic_DNA"/>
</dbReference>
<dbReference type="AlphaFoldDB" id="A0A1R0H6K4"/>
<accession>A0A1R0H6K4</accession>
<evidence type="ECO:0000313" key="4">
    <source>
        <dbReference type="Proteomes" id="UP000187455"/>
    </source>
</evidence>
<protein>
    <submittedName>
        <fullName evidence="3">Uncharacterized protein</fullName>
    </submittedName>
</protein>
<reference evidence="3 4" key="1">
    <citation type="journal article" date="2016" name="Mol. Biol. Evol.">
        <title>Genome-Wide Survey of Gut Fungi (Harpellales) Reveals the First Horizontally Transferred Ubiquitin Gene from a Mosquito Host.</title>
        <authorList>
            <person name="Wang Y."/>
            <person name="White M.M."/>
            <person name="Kvist S."/>
            <person name="Moncalvo J.M."/>
        </authorList>
    </citation>
    <scope>NUCLEOTIDE SEQUENCE [LARGE SCALE GENOMIC DNA]</scope>
    <source>
        <strain evidence="3 4">ALG-7-W6</strain>
    </source>
</reference>
<feature type="region of interest" description="Disordered" evidence="1">
    <location>
        <begin position="1"/>
        <end position="59"/>
    </location>
</feature>
<feature type="transmembrane region" description="Helical" evidence="2">
    <location>
        <begin position="79"/>
        <end position="97"/>
    </location>
</feature>